<dbReference type="EMBL" id="JAHRHJ020000002">
    <property type="protein sequence ID" value="KAH9324255.1"/>
    <property type="molecule type" value="Genomic_DNA"/>
</dbReference>
<feature type="non-terminal residue" evidence="1">
    <location>
        <position position="72"/>
    </location>
</feature>
<comment type="caution">
    <text evidence="1">The sequence shown here is derived from an EMBL/GenBank/DDBJ whole genome shotgun (WGS) entry which is preliminary data.</text>
</comment>
<proteinExistence type="predicted"/>
<reference evidence="1 2" key="1">
    <citation type="journal article" date="2021" name="Nat. Plants">
        <title>The Taxus genome provides insights into paclitaxel biosynthesis.</title>
        <authorList>
            <person name="Xiong X."/>
            <person name="Gou J."/>
            <person name="Liao Q."/>
            <person name="Li Y."/>
            <person name="Zhou Q."/>
            <person name="Bi G."/>
            <person name="Li C."/>
            <person name="Du R."/>
            <person name="Wang X."/>
            <person name="Sun T."/>
            <person name="Guo L."/>
            <person name="Liang H."/>
            <person name="Lu P."/>
            <person name="Wu Y."/>
            <person name="Zhang Z."/>
            <person name="Ro D.K."/>
            <person name="Shang Y."/>
            <person name="Huang S."/>
            <person name="Yan J."/>
        </authorList>
    </citation>
    <scope>NUCLEOTIDE SEQUENCE [LARGE SCALE GENOMIC DNA]</scope>
    <source>
        <strain evidence="1">Ta-2019</strain>
    </source>
</reference>
<name>A0AA38GNN4_TAXCH</name>
<accession>A0AA38GNN4</accession>
<sequence>SKPKFVPWIDISQLPPRAVPLSRPITATVVQQDIHNHLVEPKEVDHVVVKPTVRAHIWPLECLLEVIDQLRP</sequence>
<organism evidence="1 2">
    <name type="scientific">Taxus chinensis</name>
    <name type="common">Chinese yew</name>
    <name type="synonym">Taxus wallichiana var. chinensis</name>
    <dbReference type="NCBI Taxonomy" id="29808"/>
    <lineage>
        <taxon>Eukaryota</taxon>
        <taxon>Viridiplantae</taxon>
        <taxon>Streptophyta</taxon>
        <taxon>Embryophyta</taxon>
        <taxon>Tracheophyta</taxon>
        <taxon>Spermatophyta</taxon>
        <taxon>Pinopsida</taxon>
        <taxon>Pinidae</taxon>
        <taxon>Conifers II</taxon>
        <taxon>Cupressales</taxon>
        <taxon>Taxaceae</taxon>
        <taxon>Taxus</taxon>
    </lineage>
</organism>
<dbReference type="AlphaFoldDB" id="A0AA38GNN4"/>
<keyword evidence="2" id="KW-1185">Reference proteome</keyword>
<evidence type="ECO:0000313" key="2">
    <source>
        <dbReference type="Proteomes" id="UP000824469"/>
    </source>
</evidence>
<gene>
    <name evidence="1" type="ORF">KI387_004433</name>
</gene>
<evidence type="ECO:0000313" key="1">
    <source>
        <dbReference type="EMBL" id="KAH9324255.1"/>
    </source>
</evidence>
<dbReference type="Proteomes" id="UP000824469">
    <property type="component" value="Unassembled WGS sequence"/>
</dbReference>
<feature type="non-terminal residue" evidence="1">
    <location>
        <position position="1"/>
    </location>
</feature>
<protein>
    <submittedName>
        <fullName evidence="1">Uncharacterized protein</fullName>
    </submittedName>
</protein>